<evidence type="ECO:0000259" key="16">
    <source>
        <dbReference type="PROSITE" id="PS51066"/>
    </source>
</evidence>
<dbReference type="Pfam" id="PF06831">
    <property type="entry name" value="H2TH"/>
    <property type="match status" value="1"/>
</dbReference>
<gene>
    <name evidence="18" type="ORF">GCM10022286_23890</name>
</gene>
<keyword evidence="5" id="KW-0227">DNA damage</keyword>
<keyword evidence="10" id="KW-0234">DNA repair</keyword>
<sequence length="316" mass="34490">MPELPEVHALAVDLGARLTGRVIRRLDILAIYALKTFAISPEQLRGQTIAGVTRHGKFLDIAIGQGRDQGRDQDQRQDQGQHQGGDRAEDPVHLVLHLARAGWVRWRETEPKVSARPGRSPKNPLAARLILEPDGAGLDITEAGTKKSLQLHLVRDPRDIERVRMLGPEPLDPGFTRDVFAGILKTAGRSQIKGVLRDQATIAGIGNAYSDEILWAAKMSPFKAAAMTDAEIDRLYAALQSTLRDAIARSEGLAASELKAEKHEGLKVHGRAGQPCPVCATTIRQVIFHDSSLQYCPGCQTGGRVLADRVLSRLLK</sequence>
<feature type="compositionally biased region" description="Basic and acidic residues" evidence="15">
    <location>
        <begin position="68"/>
        <end position="91"/>
    </location>
</feature>
<dbReference type="PROSITE" id="PS51066">
    <property type="entry name" value="ZF_FPG_2"/>
    <property type="match status" value="1"/>
</dbReference>
<comment type="catalytic activity">
    <reaction evidence="1">
        <text>Hydrolysis of DNA containing ring-opened 7-methylguanine residues, releasing 2,6-diamino-4-hydroxy-5-(N-methyl)formamidopyrimidine.</text>
        <dbReference type="EC" id="3.2.2.23"/>
    </reaction>
</comment>
<dbReference type="InterPro" id="IPR015886">
    <property type="entry name" value="H2TH_FPG"/>
</dbReference>
<keyword evidence="12" id="KW-0511">Multifunctional enzyme</keyword>
<dbReference type="PROSITE" id="PS51068">
    <property type="entry name" value="FPG_CAT"/>
    <property type="match status" value="1"/>
</dbReference>
<name>A0ABP7ZLS6_9MICO</name>
<comment type="similarity">
    <text evidence="3">Belongs to the FPG family.</text>
</comment>
<evidence type="ECO:0000256" key="5">
    <source>
        <dbReference type="ARBA" id="ARBA00022763"/>
    </source>
</evidence>
<evidence type="ECO:0000256" key="1">
    <source>
        <dbReference type="ARBA" id="ARBA00001668"/>
    </source>
</evidence>
<evidence type="ECO:0000256" key="4">
    <source>
        <dbReference type="ARBA" id="ARBA00022723"/>
    </source>
</evidence>
<evidence type="ECO:0000256" key="14">
    <source>
        <dbReference type="PROSITE-ProRule" id="PRU00391"/>
    </source>
</evidence>
<dbReference type="RefSeq" id="WP_344792015.1">
    <property type="nucleotide sequence ID" value="NZ_BAABBV010000001.1"/>
</dbReference>
<dbReference type="SMART" id="SM01232">
    <property type="entry name" value="H2TH"/>
    <property type="match status" value="1"/>
</dbReference>
<evidence type="ECO:0000256" key="12">
    <source>
        <dbReference type="ARBA" id="ARBA00023268"/>
    </source>
</evidence>
<dbReference type="EMBL" id="BAABBV010000001">
    <property type="protein sequence ID" value="GAA4163435.1"/>
    <property type="molecule type" value="Genomic_DNA"/>
</dbReference>
<evidence type="ECO:0000313" key="19">
    <source>
        <dbReference type="Proteomes" id="UP001415169"/>
    </source>
</evidence>
<feature type="domain" description="Formamidopyrimidine-DNA glycosylase catalytic" evidence="17">
    <location>
        <begin position="2"/>
        <end position="149"/>
    </location>
</feature>
<reference evidence="18" key="1">
    <citation type="journal article" date="2014" name="Int. J. Syst. Evol. Microbiol.">
        <title>Complete genome of a new Firmicutes species belonging to the dominant human colonic microbiota ('Ruminococcus bicirculans') reveals two chromosomes and a selective capacity to utilize plant glucans.</title>
        <authorList>
            <consortium name="NISC Comparative Sequencing Program"/>
            <person name="Wegmann U."/>
            <person name="Louis P."/>
            <person name="Goesmann A."/>
            <person name="Henrissat B."/>
            <person name="Duncan S.H."/>
            <person name="Flint H.J."/>
        </authorList>
    </citation>
    <scope>NUCLEOTIDE SEQUENCE</scope>
    <source>
        <strain evidence="18">JCM 17590</strain>
    </source>
</reference>
<dbReference type="InterPro" id="IPR010663">
    <property type="entry name" value="Znf_FPG/IleRS"/>
</dbReference>
<dbReference type="SUPFAM" id="SSF46946">
    <property type="entry name" value="S13-like H2TH domain"/>
    <property type="match status" value="1"/>
</dbReference>
<dbReference type="InterPro" id="IPR035937">
    <property type="entry name" value="FPG_N"/>
</dbReference>
<dbReference type="SUPFAM" id="SSF57716">
    <property type="entry name" value="Glucocorticoid receptor-like (DNA-binding domain)"/>
    <property type="match status" value="1"/>
</dbReference>
<proteinExistence type="inferred from homology"/>
<keyword evidence="6 14" id="KW-0863">Zinc-finger</keyword>
<keyword evidence="8" id="KW-0862">Zinc</keyword>
<keyword evidence="19" id="KW-1185">Reference proteome</keyword>
<feature type="domain" description="FPG-type" evidence="16">
    <location>
        <begin position="267"/>
        <end position="301"/>
    </location>
</feature>
<feature type="region of interest" description="Disordered" evidence="15">
    <location>
        <begin position="66"/>
        <end position="91"/>
    </location>
</feature>
<dbReference type="Proteomes" id="UP001415169">
    <property type="component" value="Unassembled WGS sequence"/>
</dbReference>
<dbReference type="InterPro" id="IPR010979">
    <property type="entry name" value="Ribosomal_uS13-like_H2TH"/>
</dbReference>
<comment type="caution">
    <text evidence="18">The sequence shown here is derived from an EMBL/GenBank/DDBJ whole genome shotgun (WGS) entry which is preliminary data.</text>
</comment>
<dbReference type="PANTHER" id="PTHR22993:SF9">
    <property type="entry name" value="FORMAMIDOPYRIMIDINE-DNA GLYCOSYLASE"/>
    <property type="match status" value="1"/>
</dbReference>
<organism evidence="18 19">
    <name type="scientific">Gryllotalpicola daejeonensis</name>
    <dbReference type="NCBI Taxonomy" id="993087"/>
    <lineage>
        <taxon>Bacteria</taxon>
        <taxon>Bacillati</taxon>
        <taxon>Actinomycetota</taxon>
        <taxon>Actinomycetes</taxon>
        <taxon>Micrococcales</taxon>
        <taxon>Microbacteriaceae</taxon>
        <taxon>Gryllotalpicola</taxon>
    </lineage>
</organism>
<evidence type="ECO:0000256" key="8">
    <source>
        <dbReference type="ARBA" id="ARBA00022833"/>
    </source>
</evidence>
<keyword evidence="4" id="KW-0479">Metal-binding</keyword>
<dbReference type="Gene3D" id="3.20.190.10">
    <property type="entry name" value="MutM-like, N-terminal"/>
    <property type="match status" value="1"/>
</dbReference>
<reference evidence="18" key="2">
    <citation type="submission" date="2023-12" db="EMBL/GenBank/DDBJ databases">
        <authorList>
            <person name="Sun Q."/>
            <person name="Inoue M."/>
        </authorList>
    </citation>
    <scope>NUCLEOTIDE SEQUENCE</scope>
    <source>
        <strain evidence="18">JCM 17590</strain>
    </source>
</reference>
<evidence type="ECO:0000256" key="7">
    <source>
        <dbReference type="ARBA" id="ARBA00022801"/>
    </source>
</evidence>
<accession>A0ABP7ZLS6</accession>
<dbReference type="SMART" id="SM00898">
    <property type="entry name" value="Fapy_DNA_glyco"/>
    <property type="match status" value="1"/>
</dbReference>
<dbReference type="Gene3D" id="1.10.8.50">
    <property type="match status" value="1"/>
</dbReference>
<evidence type="ECO:0000256" key="10">
    <source>
        <dbReference type="ARBA" id="ARBA00023204"/>
    </source>
</evidence>
<evidence type="ECO:0000259" key="17">
    <source>
        <dbReference type="PROSITE" id="PS51068"/>
    </source>
</evidence>
<protein>
    <submittedName>
        <fullName evidence="18">Fpg/Nei family DNA glycosylase</fullName>
    </submittedName>
</protein>
<evidence type="ECO:0000256" key="3">
    <source>
        <dbReference type="ARBA" id="ARBA00009409"/>
    </source>
</evidence>
<dbReference type="PANTHER" id="PTHR22993">
    <property type="entry name" value="FORMAMIDOPYRIMIDINE-DNA GLYCOSYLASE"/>
    <property type="match status" value="1"/>
</dbReference>
<keyword evidence="7" id="KW-0378">Hydrolase</keyword>
<keyword evidence="13" id="KW-0326">Glycosidase</keyword>
<dbReference type="SUPFAM" id="SSF81624">
    <property type="entry name" value="N-terminal domain of MutM-like DNA repair proteins"/>
    <property type="match status" value="1"/>
</dbReference>
<keyword evidence="11" id="KW-0456">Lyase</keyword>
<evidence type="ECO:0000256" key="2">
    <source>
        <dbReference type="ARBA" id="ARBA00001947"/>
    </source>
</evidence>
<keyword evidence="9" id="KW-0238">DNA-binding</keyword>
<evidence type="ECO:0000256" key="11">
    <source>
        <dbReference type="ARBA" id="ARBA00023239"/>
    </source>
</evidence>
<dbReference type="InterPro" id="IPR012319">
    <property type="entry name" value="FPG_cat"/>
</dbReference>
<comment type="cofactor">
    <cofactor evidence="2">
        <name>Zn(2+)</name>
        <dbReference type="ChEBI" id="CHEBI:29105"/>
    </cofactor>
</comment>
<evidence type="ECO:0000313" key="18">
    <source>
        <dbReference type="EMBL" id="GAA4163435.1"/>
    </source>
</evidence>
<dbReference type="Pfam" id="PF06827">
    <property type="entry name" value="zf-FPG_IleRS"/>
    <property type="match status" value="1"/>
</dbReference>
<evidence type="ECO:0000256" key="13">
    <source>
        <dbReference type="ARBA" id="ARBA00023295"/>
    </source>
</evidence>
<evidence type="ECO:0000256" key="9">
    <source>
        <dbReference type="ARBA" id="ARBA00023125"/>
    </source>
</evidence>
<evidence type="ECO:0000256" key="15">
    <source>
        <dbReference type="SAM" id="MobiDB-lite"/>
    </source>
</evidence>
<dbReference type="Pfam" id="PF01149">
    <property type="entry name" value="Fapy_DNA_glyco"/>
    <property type="match status" value="1"/>
</dbReference>
<dbReference type="InterPro" id="IPR000214">
    <property type="entry name" value="Znf_DNA_glyclase/AP_lyase"/>
</dbReference>
<evidence type="ECO:0000256" key="6">
    <source>
        <dbReference type="ARBA" id="ARBA00022771"/>
    </source>
</evidence>